<dbReference type="InterPro" id="IPR013154">
    <property type="entry name" value="ADH-like_N"/>
</dbReference>
<evidence type="ECO:0000256" key="4">
    <source>
        <dbReference type="ARBA" id="ARBA00022833"/>
    </source>
</evidence>
<evidence type="ECO:0000313" key="9">
    <source>
        <dbReference type="Proteomes" id="UP000526501"/>
    </source>
</evidence>
<dbReference type="Proteomes" id="UP000526501">
    <property type="component" value="Unassembled WGS sequence"/>
</dbReference>
<dbReference type="Pfam" id="PF08240">
    <property type="entry name" value="ADH_N"/>
    <property type="match status" value="1"/>
</dbReference>
<evidence type="ECO:0000259" key="7">
    <source>
        <dbReference type="SMART" id="SM00829"/>
    </source>
</evidence>
<feature type="domain" description="Enoyl reductase (ER)" evidence="7">
    <location>
        <begin position="10"/>
        <end position="328"/>
    </location>
</feature>
<dbReference type="Gene3D" id="3.90.180.10">
    <property type="entry name" value="Medium-chain alcohol dehydrogenases, catalytic domain"/>
    <property type="match status" value="1"/>
</dbReference>
<dbReference type="InterPro" id="IPR002328">
    <property type="entry name" value="ADH_Zn_CS"/>
</dbReference>
<name>A0A7X1B7E4_9BACT</name>
<comment type="caution">
    <text evidence="8">The sequence shown here is derived from an EMBL/GenBank/DDBJ whole genome shotgun (WGS) entry which is preliminary data.</text>
</comment>
<protein>
    <submittedName>
        <fullName evidence="8">NAD(P)-dependent alcohol dehydrogenase</fullName>
    </submittedName>
</protein>
<dbReference type="InterPro" id="IPR036291">
    <property type="entry name" value="NAD(P)-bd_dom_sf"/>
</dbReference>
<dbReference type="InterPro" id="IPR045306">
    <property type="entry name" value="SDH-like"/>
</dbReference>
<evidence type="ECO:0000256" key="5">
    <source>
        <dbReference type="ARBA" id="ARBA00023002"/>
    </source>
</evidence>
<gene>
    <name evidence="8" type="ORF">H5P27_12040</name>
</gene>
<keyword evidence="5" id="KW-0560">Oxidoreductase</keyword>
<dbReference type="EMBL" id="JACHVC010000012">
    <property type="protein sequence ID" value="MBC2606774.1"/>
    <property type="molecule type" value="Genomic_DNA"/>
</dbReference>
<dbReference type="SMART" id="SM00829">
    <property type="entry name" value="PKS_ER"/>
    <property type="match status" value="1"/>
</dbReference>
<evidence type="ECO:0000256" key="2">
    <source>
        <dbReference type="ARBA" id="ARBA00008072"/>
    </source>
</evidence>
<dbReference type="InterPro" id="IPR013149">
    <property type="entry name" value="ADH-like_C"/>
</dbReference>
<keyword evidence="3 6" id="KW-0479">Metal-binding</keyword>
<dbReference type="InterPro" id="IPR020843">
    <property type="entry name" value="ER"/>
</dbReference>
<organism evidence="8 9">
    <name type="scientific">Pelagicoccus albus</name>
    <dbReference type="NCBI Taxonomy" id="415222"/>
    <lineage>
        <taxon>Bacteria</taxon>
        <taxon>Pseudomonadati</taxon>
        <taxon>Verrucomicrobiota</taxon>
        <taxon>Opitutia</taxon>
        <taxon>Puniceicoccales</taxon>
        <taxon>Pelagicoccaceae</taxon>
        <taxon>Pelagicoccus</taxon>
    </lineage>
</organism>
<proteinExistence type="inferred from homology"/>
<dbReference type="RefSeq" id="WP_185660640.1">
    <property type="nucleotide sequence ID" value="NZ_CAWPOO010000012.1"/>
</dbReference>
<dbReference type="SUPFAM" id="SSF51735">
    <property type="entry name" value="NAD(P)-binding Rossmann-fold domains"/>
    <property type="match status" value="1"/>
</dbReference>
<sequence length="343" mass="36360">MNALVLEKAGSLTLRDIEISEELGPKDVRIDVRTVGICGSDVHYYKHGAIGPFIVKEPMVLGHEAAGVITEVGSEVSDLKAGDRVCMEPGIPDPESKASKLGIYNLDPAVRFWATPPIHGCLRPSVVHPAEFTFKLPDSVSFGEGAIVEPLAVGIHAANKAKIKPGSTALVIGAGPIGMVTALSALAKGCSHVFISDIQEVKLAKAAELGNITPINVKNENLVEVIKKATDDWGVDIVFDAAGVPNAVSDGLETVCPGGCLVLIGMPGAPVSFDVVAAQIKEVRIESVFRYAHVYPEALELMGSGKLDVRPLITDTYQFKQSVEAFDYACDPSPESVKIQIEL</sequence>
<evidence type="ECO:0000256" key="1">
    <source>
        <dbReference type="ARBA" id="ARBA00001947"/>
    </source>
</evidence>
<dbReference type="Pfam" id="PF00107">
    <property type="entry name" value="ADH_zinc_N"/>
    <property type="match status" value="1"/>
</dbReference>
<dbReference type="GO" id="GO:0008270">
    <property type="term" value="F:zinc ion binding"/>
    <property type="evidence" value="ECO:0007669"/>
    <property type="project" value="InterPro"/>
</dbReference>
<dbReference type="PANTHER" id="PTHR43161">
    <property type="entry name" value="SORBITOL DEHYDROGENASE"/>
    <property type="match status" value="1"/>
</dbReference>
<dbReference type="PROSITE" id="PS00059">
    <property type="entry name" value="ADH_ZINC"/>
    <property type="match status" value="1"/>
</dbReference>
<evidence type="ECO:0000313" key="8">
    <source>
        <dbReference type="EMBL" id="MBC2606774.1"/>
    </source>
</evidence>
<reference evidence="8 9" key="1">
    <citation type="submission" date="2020-07" db="EMBL/GenBank/DDBJ databases">
        <authorList>
            <person name="Feng X."/>
        </authorList>
    </citation>
    <scope>NUCLEOTIDE SEQUENCE [LARGE SCALE GENOMIC DNA]</scope>
    <source>
        <strain evidence="8 9">JCM23202</strain>
    </source>
</reference>
<evidence type="ECO:0000256" key="6">
    <source>
        <dbReference type="RuleBase" id="RU361277"/>
    </source>
</evidence>
<evidence type="ECO:0000256" key="3">
    <source>
        <dbReference type="ARBA" id="ARBA00022723"/>
    </source>
</evidence>
<dbReference type="SUPFAM" id="SSF50129">
    <property type="entry name" value="GroES-like"/>
    <property type="match status" value="1"/>
</dbReference>
<dbReference type="GO" id="GO:0016616">
    <property type="term" value="F:oxidoreductase activity, acting on the CH-OH group of donors, NAD or NADP as acceptor"/>
    <property type="evidence" value="ECO:0007669"/>
    <property type="project" value="InterPro"/>
</dbReference>
<dbReference type="AlphaFoldDB" id="A0A7X1B7E4"/>
<dbReference type="PANTHER" id="PTHR43161:SF9">
    <property type="entry name" value="SORBITOL DEHYDROGENASE"/>
    <property type="match status" value="1"/>
</dbReference>
<dbReference type="CDD" id="cd05285">
    <property type="entry name" value="sorbitol_DH"/>
    <property type="match status" value="1"/>
</dbReference>
<comment type="cofactor">
    <cofactor evidence="1 6">
        <name>Zn(2+)</name>
        <dbReference type="ChEBI" id="CHEBI:29105"/>
    </cofactor>
</comment>
<dbReference type="Gene3D" id="3.40.50.720">
    <property type="entry name" value="NAD(P)-binding Rossmann-like Domain"/>
    <property type="match status" value="1"/>
</dbReference>
<keyword evidence="4 6" id="KW-0862">Zinc</keyword>
<accession>A0A7X1B7E4</accession>
<dbReference type="InterPro" id="IPR011032">
    <property type="entry name" value="GroES-like_sf"/>
</dbReference>
<keyword evidence="9" id="KW-1185">Reference proteome</keyword>
<comment type="similarity">
    <text evidence="2 6">Belongs to the zinc-containing alcohol dehydrogenase family.</text>
</comment>